<keyword evidence="4" id="KW-0326">Glycosidase</keyword>
<dbReference type="EC" id="3.2.1.97" evidence="4"/>
<name>A0ABU1J9T0_9MICC</name>
<feature type="region of interest" description="Disordered" evidence="1">
    <location>
        <begin position="1426"/>
        <end position="1450"/>
    </location>
</feature>
<keyword evidence="5" id="KW-1185">Reference proteome</keyword>
<dbReference type="Pfam" id="PF12905">
    <property type="entry name" value="Glyco_hydro_101"/>
    <property type="match status" value="1"/>
</dbReference>
<reference evidence="4 5" key="1">
    <citation type="submission" date="2023-07" db="EMBL/GenBank/DDBJ databases">
        <title>Sequencing the genomes of 1000 actinobacteria strains.</title>
        <authorList>
            <person name="Klenk H.-P."/>
        </authorList>
    </citation>
    <scope>NUCLEOTIDE SEQUENCE [LARGE SCALE GENOMIC DNA]</scope>
    <source>
        <strain evidence="4 5">DSM 14555</strain>
    </source>
</reference>
<evidence type="ECO:0000313" key="4">
    <source>
        <dbReference type="EMBL" id="MDR6268636.1"/>
    </source>
</evidence>
<accession>A0ABU1J9T0</accession>
<dbReference type="Gene3D" id="2.70.98.10">
    <property type="match status" value="1"/>
</dbReference>
<protein>
    <submittedName>
        <fullName evidence="4">Endo-alpha-N-acetylgalactosaminidase</fullName>
        <ecNumber evidence="4">3.2.1.97</ecNumber>
    </submittedName>
</protein>
<feature type="compositionally biased region" description="Basic and acidic residues" evidence="1">
    <location>
        <begin position="1"/>
        <end position="10"/>
    </location>
</feature>
<feature type="transmembrane region" description="Helical" evidence="2">
    <location>
        <begin position="1501"/>
        <end position="1521"/>
    </location>
</feature>
<comment type="caution">
    <text evidence="4">The sequence shown here is derived from an EMBL/GenBank/DDBJ whole genome shotgun (WGS) entry which is preliminary data.</text>
</comment>
<dbReference type="CDD" id="cd14244">
    <property type="entry name" value="GH_101_like"/>
    <property type="match status" value="1"/>
</dbReference>
<dbReference type="Pfam" id="PF17451">
    <property type="entry name" value="Glyco_hyd_101C"/>
    <property type="match status" value="1"/>
</dbReference>
<dbReference type="InterPro" id="IPR049314">
    <property type="entry name" value="GH101_dom-5"/>
</dbReference>
<dbReference type="Pfam" id="PF18080">
    <property type="entry name" value="Gal_mutarotas_3"/>
    <property type="match status" value="1"/>
</dbReference>
<dbReference type="Pfam" id="PF17974">
    <property type="entry name" value="GalBD_like"/>
    <property type="match status" value="1"/>
</dbReference>
<dbReference type="InterPro" id="IPR025706">
    <property type="entry name" value="Endoa_GalNAc"/>
</dbReference>
<dbReference type="EMBL" id="JAVDQF010000001">
    <property type="protein sequence ID" value="MDR6268636.1"/>
    <property type="molecule type" value="Genomic_DNA"/>
</dbReference>
<dbReference type="Gene3D" id="2.60.120.1060">
    <property type="entry name" value="NPCBM/NEW2 domain"/>
    <property type="match status" value="1"/>
</dbReference>
<sequence>MPLGSAERRLNPHSPHQHRPHQHRPAAVSRSRRLVAASAAGALALGGLAAGGLASAAPATAQDPAGAETISSDVLSVQVSTAFPQALKYTQSATGKSLTGATSVASSLTINGTDQPVQVTATESDPKTMSYVLTPGNLSGVSLEAKLAVDGSVVTFSVTKITDTAQNRVNNLQIKNQDLVTVSSTEPGATVASAVISVDRAVSGDTITPITAGTPVDAAAKKANLSLASTDQLAAAFDTNSLYDSNSPNASSEGGRFWRQAVSDAAGGVKMGVSSGAWLYRAAGSSQTEELPWSRVVIGADANADGTVDWQDAAIAYRSIERKPLGSADVKNRVITHIPFNFASQATNPFLRTLDNVKRIAAATDGLGQMALLKGYTSEGHDSANSDFGGNYNERAGGLADMNSLLKDGAAYGATFGVHINATEVYPEANSFNENITRQPLQRNWNWLDQAYFINQNWDIGSGSLENRVKQLRSEAGPNLTMTYVDTYYTPGWAAYRTQKALNDSGFSVTSEWSNSLATNTTWSHWSADENYGGSGNKGINSQILRFVGNSTKDTWNPDPRLGNAQVKEFEGWTGQNDYNAFSKNIWTTNLPTKFLQQQEITKWTPDRIDFTGGLSVTGSNAGNRVISQDGKTVLNGSNYLLPWSADPAQFGPGAANDPGQEKLYHYSANGGTSTWQLTGDFAKASSLTMYRLTDNGRESPLVVPVVNGSVSLVALPNQPYVLVPVPATTTVPAANYGAGTPFQDPGFNAGNLQAWNPTGGASIERMDKGQLVAKLGPLGSSISQQLAPLQAGTYSVSAWVEIQPGQKRPTTLSVTGVGAAPASVTVDQSGARNQVGADEKRDSYFQRLRVLIDAKAGDTPQLAISAPPGAASVRIDDVRAVRTERVPSTGVLSEDFENTDQGWGPFVKGDAGGVNDPRTHIAKRNEPYTQAGWNNKTTSDVLGGDFSLHSHQENAGLVYRTSNYTVPMQPGRQYKVSFDYQASEAGTYQWVSGYDNTGRTVQTSATPIGVATQTTRWTQTINASSCGASWVGLRNVNAGKGEFSLDNLLVEDLGPSTETPACASLAVVSGQDVIEPGAVNRFTSTFTSTESAPISNLAVSLGLPEGWKATAKTPATAATLPANGSLRTDWEVEVPASSEGDFTVTSKADYRTTADPIGDRTTTAQVDVNTLPAPPNKDTYASDMKWIGTPANGWGPVERDQANGEQGQGDGPPLTLGGKVYTKGLGAHAASNIRYYVGSQCSAFTAVIGIDDIQKPRGQAVFSVVGDGSTLYTSPVMKGGAAPATISVPLNGAKYVELKADVVGGNNGNAWADWADAKFLCSAPVAPLNLQPELSVDPSTLLPGTGLTVRVADLAPGSELKTELRSDPVDLGSATAGPDGVASLPVTIPLGTAVGEHRIVVSGTDKNGLAATGARSVKVIAAPTGSDAAGTSNTAGNSSGSSNGTSGAGANGAGTNGIGNSDAGTNGAGTAGSNGNTVAEIKSGADPAGGELALTGVGAWLAPLGVALLLVLSGVAALAVRQHRGRP</sequence>
<feature type="compositionally biased region" description="Low complexity" evidence="1">
    <location>
        <begin position="1429"/>
        <end position="1446"/>
    </location>
</feature>
<gene>
    <name evidence="4" type="ORF">JOE69_000874</name>
</gene>
<dbReference type="InterPro" id="IPR013222">
    <property type="entry name" value="Glyco_hyd_98_carb-bd"/>
</dbReference>
<evidence type="ECO:0000256" key="1">
    <source>
        <dbReference type="SAM" id="MobiDB-lite"/>
    </source>
</evidence>
<dbReference type="Pfam" id="PF08305">
    <property type="entry name" value="NPCBM"/>
    <property type="match status" value="1"/>
</dbReference>
<feature type="domain" description="Glycosyl hydrolase family 98 putative carbohydrate-binding module" evidence="3">
    <location>
        <begin position="1176"/>
        <end position="1322"/>
    </location>
</feature>
<feature type="compositionally biased region" description="Basic residues" evidence="1">
    <location>
        <begin position="15"/>
        <end position="24"/>
    </location>
</feature>
<dbReference type="Gene3D" id="2.60.120.260">
    <property type="entry name" value="Galactose-binding domain-like"/>
    <property type="match status" value="2"/>
</dbReference>
<dbReference type="InterPro" id="IPR008979">
    <property type="entry name" value="Galactose-bd-like_sf"/>
</dbReference>
<dbReference type="SMART" id="SM00776">
    <property type="entry name" value="NPCBM"/>
    <property type="match status" value="1"/>
</dbReference>
<dbReference type="InterPro" id="IPR038637">
    <property type="entry name" value="NPCBM_sf"/>
</dbReference>
<keyword evidence="2" id="KW-0472">Membrane</keyword>
<evidence type="ECO:0000259" key="3">
    <source>
        <dbReference type="SMART" id="SM00776"/>
    </source>
</evidence>
<dbReference type="Pfam" id="PF10633">
    <property type="entry name" value="NPCBM_assoc"/>
    <property type="match status" value="1"/>
</dbReference>
<organism evidence="4 5">
    <name type="scientific">Arthrobacter russicus</name>
    <dbReference type="NCBI Taxonomy" id="172040"/>
    <lineage>
        <taxon>Bacteria</taxon>
        <taxon>Bacillati</taxon>
        <taxon>Actinomycetota</taxon>
        <taxon>Actinomycetes</taxon>
        <taxon>Micrococcales</taxon>
        <taxon>Micrococcaceae</taxon>
        <taxon>Arthrobacter</taxon>
    </lineage>
</organism>
<dbReference type="InterPro" id="IPR040633">
    <property type="entry name" value="Gal_mutarotas_3"/>
</dbReference>
<evidence type="ECO:0000256" key="2">
    <source>
        <dbReference type="SAM" id="Phobius"/>
    </source>
</evidence>
<keyword evidence="4" id="KW-0378">Hydrolase</keyword>
<dbReference type="Gene3D" id="3.20.20.80">
    <property type="entry name" value="Glycosidases"/>
    <property type="match status" value="1"/>
</dbReference>
<evidence type="ECO:0000313" key="5">
    <source>
        <dbReference type="Proteomes" id="UP001185069"/>
    </source>
</evidence>
<keyword evidence="2" id="KW-1133">Transmembrane helix</keyword>
<dbReference type="RefSeq" id="WP_309796400.1">
    <property type="nucleotide sequence ID" value="NZ_BAAAHY010000006.1"/>
</dbReference>
<feature type="region of interest" description="Disordered" evidence="1">
    <location>
        <begin position="1"/>
        <end position="31"/>
    </location>
</feature>
<dbReference type="Pfam" id="PF21466">
    <property type="entry name" value="GH101_dom-5"/>
    <property type="match status" value="1"/>
</dbReference>
<dbReference type="SUPFAM" id="SSF49785">
    <property type="entry name" value="Galactose-binding domain-like"/>
    <property type="match status" value="1"/>
</dbReference>
<dbReference type="InterPro" id="IPR035364">
    <property type="entry name" value="Beta_sandwich_GH101"/>
</dbReference>
<dbReference type="InterPro" id="IPR014718">
    <property type="entry name" value="GH-type_carb-bd"/>
</dbReference>
<proteinExistence type="predicted"/>
<dbReference type="Proteomes" id="UP001185069">
    <property type="component" value="Unassembled WGS sequence"/>
</dbReference>
<dbReference type="InterPro" id="IPR040502">
    <property type="entry name" value="GH101_dom-6"/>
</dbReference>
<dbReference type="GO" id="GO:0033926">
    <property type="term" value="F:endo-alpha-N-acetylgalactosaminidase activity"/>
    <property type="evidence" value="ECO:0007669"/>
    <property type="project" value="UniProtKB-EC"/>
</dbReference>
<dbReference type="InterPro" id="IPR018905">
    <property type="entry name" value="A-galactase_NEW3"/>
</dbReference>
<keyword evidence="2" id="KW-0812">Transmembrane</keyword>
<feature type="region of interest" description="Disordered" evidence="1">
    <location>
        <begin position="1194"/>
        <end position="1215"/>
    </location>
</feature>